<gene>
    <name evidence="1" type="ORF">LCGC14_2512980</name>
</gene>
<dbReference type="AlphaFoldDB" id="A0A0F9AYL7"/>
<proteinExistence type="predicted"/>
<accession>A0A0F9AYL7</accession>
<dbReference type="SUPFAM" id="SSF49464">
    <property type="entry name" value="Carboxypeptidase regulatory domain-like"/>
    <property type="match status" value="1"/>
</dbReference>
<sequence>MVKVSGMVVEKWTRRPVSGVRVSVGHYVGLTDAMGRFNIEAPAGNYQISIAKGGFHPANVSLNLVGARNIGTISIESQVRAL</sequence>
<evidence type="ECO:0000313" key="1">
    <source>
        <dbReference type="EMBL" id="KKL14704.1"/>
    </source>
</evidence>
<dbReference type="Gene3D" id="2.60.40.1120">
    <property type="entry name" value="Carboxypeptidase-like, regulatory domain"/>
    <property type="match status" value="1"/>
</dbReference>
<evidence type="ECO:0008006" key="2">
    <source>
        <dbReference type="Google" id="ProtNLM"/>
    </source>
</evidence>
<protein>
    <recommendedName>
        <fullName evidence="2">PEGA domain-containing protein</fullName>
    </recommendedName>
</protein>
<name>A0A0F9AYL7_9ZZZZ</name>
<comment type="caution">
    <text evidence="1">The sequence shown here is derived from an EMBL/GenBank/DDBJ whole genome shotgun (WGS) entry which is preliminary data.</text>
</comment>
<dbReference type="Pfam" id="PF13620">
    <property type="entry name" value="CarboxypepD_reg"/>
    <property type="match status" value="1"/>
</dbReference>
<reference evidence="1" key="1">
    <citation type="journal article" date="2015" name="Nature">
        <title>Complex archaea that bridge the gap between prokaryotes and eukaryotes.</title>
        <authorList>
            <person name="Spang A."/>
            <person name="Saw J.H."/>
            <person name="Jorgensen S.L."/>
            <person name="Zaremba-Niedzwiedzka K."/>
            <person name="Martijn J."/>
            <person name="Lind A.E."/>
            <person name="van Eijk R."/>
            <person name="Schleper C."/>
            <person name="Guy L."/>
            <person name="Ettema T.J."/>
        </authorList>
    </citation>
    <scope>NUCLEOTIDE SEQUENCE</scope>
</reference>
<dbReference type="InterPro" id="IPR008969">
    <property type="entry name" value="CarboxyPept-like_regulatory"/>
</dbReference>
<organism evidence="1">
    <name type="scientific">marine sediment metagenome</name>
    <dbReference type="NCBI Taxonomy" id="412755"/>
    <lineage>
        <taxon>unclassified sequences</taxon>
        <taxon>metagenomes</taxon>
        <taxon>ecological metagenomes</taxon>
    </lineage>
</organism>
<dbReference type="EMBL" id="LAZR01040352">
    <property type="protein sequence ID" value="KKL14704.1"/>
    <property type="molecule type" value="Genomic_DNA"/>
</dbReference>